<dbReference type="InterPro" id="IPR001509">
    <property type="entry name" value="Epimerase_deHydtase"/>
</dbReference>
<keyword evidence="9" id="KW-1185">Reference proteome</keyword>
<evidence type="ECO:0000313" key="9">
    <source>
        <dbReference type="Proteomes" id="UP000184501"/>
    </source>
</evidence>
<reference evidence="7" key="1">
    <citation type="submission" date="2005-01" db="EMBL/GenBank/DDBJ databases">
        <title>Comparison of the "mixed" gene clusters for the biosynthesis of the aminoglycoside antibiotics apramycin (Streptoalloteichus hindustanus DSM 44523 and Streptomyces tenebrarius DSM 40477)and hygromycin B (Streptomyces hygroscopicus subsp. hygroscopicus DSM 40578), which contain genes related to both the biosynthesis of other aminoglycosides and cell-wall sugars.</title>
        <authorList>
            <person name="Aboshanab K.M."/>
            <person name="Schmidt-Beissner H."/>
            <person name="Wehmeier U.F."/>
            <person name="Welzel K."/>
            <person name="Vente A."/>
            <person name="Piepersberg W."/>
        </authorList>
    </citation>
    <scope>NUCLEOTIDE SEQUENCE</scope>
    <source>
        <strain evidence="7">Type strain:DSM 44523</strain>
    </source>
</reference>
<comment type="similarity">
    <text evidence="2">Belongs to the NAD(P)-dependent epimerase/dehydratase family.</text>
</comment>
<dbReference type="RefSeq" id="WP_073487331.1">
    <property type="nucleotide sequence ID" value="NZ_FQVN01000008.1"/>
</dbReference>
<evidence type="ECO:0000256" key="3">
    <source>
        <dbReference type="ARBA" id="ARBA00018569"/>
    </source>
</evidence>
<sequence length="312" mass="32118">MRIFVTGAAGYVGQAVLARLLAAGHDVTAVGHRTPVGWPAGTPSRQADLTDAPAVLRALDGAEAVCHLAGLTRVRGSGVDVDRYYRVNVVGTLNVLDALVARHRAGDGPARLVFLSSGAVYGRTGDAPVREDHPTLPTSAYGATKLAAEQAVGWYAGTGALSAVSLRLFTAAGSVRPGCRPDDSTLVARALSVAAGENAVLPVNGDGSTVRDFVHVADVADAVARAVEAPARRPAEVVNLGAVAASVREVVAAVERVTGRRVPVAHGPANSADQPWLAADTGAARELLGWAPTRSSLERMIEDQWRVGGAGR</sequence>
<evidence type="ECO:0000256" key="5">
    <source>
        <dbReference type="ARBA" id="ARBA00033067"/>
    </source>
</evidence>
<dbReference type="Pfam" id="PF01370">
    <property type="entry name" value="Epimerase"/>
    <property type="match status" value="1"/>
</dbReference>
<comment type="pathway">
    <text evidence="1">Carbohydrate metabolism; galactose metabolism.</text>
</comment>
<proteinExistence type="inferred from homology"/>
<evidence type="ECO:0000313" key="7">
    <source>
        <dbReference type="EMBL" id="CAI47643.1"/>
    </source>
</evidence>
<dbReference type="EMBL" id="FQVN01000008">
    <property type="protein sequence ID" value="SHG39209.1"/>
    <property type="molecule type" value="Genomic_DNA"/>
</dbReference>
<evidence type="ECO:0000256" key="1">
    <source>
        <dbReference type="ARBA" id="ARBA00004947"/>
    </source>
</evidence>
<accession>Q2MEY1</accession>
<name>Q2MEY1_STRHI</name>
<dbReference type="SUPFAM" id="SSF51735">
    <property type="entry name" value="NAD(P)-binding Rossmann-fold domains"/>
    <property type="match status" value="1"/>
</dbReference>
<evidence type="ECO:0000259" key="6">
    <source>
        <dbReference type="Pfam" id="PF01370"/>
    </source>
</evidence>
<organism evidence="7">
    <name type="scientific">Streptoalloteichus hindustanus</name>
    <dbReference type="NCBI Taxonomy" id="2017"/>
    <lineage>
        <taxon>Bacteria</taxon>
        <taxon>Bacillati</taxon>
        <taxon>Actinomycetota</taxon>
        <taxon>Actinomycetes</taxon>
        <taxon>Pseudonocardiales</taxon>
        <taxon>Pseudonocardiaceae</taxon>
        <taxon>Streptoalloteichus</taxon>
    </lineage>
</organism>
<dbReference type="OrthoDB" id="9779041at2"/>
<dbReference type="SMR" id="Q2MEY1"/>
<dbReference type="Gene3D" id="3.40.50.720">
    <property type="entry name" value="NAD(P)-binding Rossmann-like Domain"/>
    <property type="match status" value="1"/>
</dbReference>
<feature type="domain" description="NAD-dependent epimerase/dehydratase" evidence="6">
    <location>
        <begin position="3"/>
        <end position="241"/>
    </location>
</feature>
<dbReference type="PANTHER" id="PTHR43725">
    <property type="entry name" value="UDP-GLUCOSE 4-EPIMERASE"/>
    <property type="match status" value="1"/>
</dbReference>
<gene>
    <name evidence="7" type="primary">aprD1</name>
    <name evidence="8" type="ORF">SAMN05444320_108261</name>
    <name evidence="7" type="ORF">ShinN01.8c</name>
</gene>
<dbReference type="Proteomes" id="UP000184501">
    <property type="component" value="Unassembled WGS sequence"/>
</dbReference>
<evidence type="ECO:0000313" key="8">
    <source>
        <dbReference type="EMBL" id="SHG39209.1"/>
    </source>
</evidence>
<dbReference type="EMBL" id="AJ875019">
    <property type="protein sequence ID" value="CAI47643.1"/>
    <property type="molecule type" value="Genomic_DNA"/>
</dbReference>
<dbReference type="STRING" id="2017.SAMN05444320_108261"/>
<protein>
    <recommendedName>
        <fullName evidence="3">UDP-glucose 4-epimerase</fullName>
    </recommendedName>
    <alternativeName>
        <fullName evidence="5">Galactowaldenase</fullName>
    </alternativeName>
    <alternativeName>
        <fullName evidence="4">UDP-galactose 4-epimerase</fullName>
    </alternativeName>
</protein>
<dbReference type="InterPro" id="IPR036291">
    <property type="entry name" value="NAD(P)-bd_dom_sf"/>
</dbReference>
<evidence type="ECO:0000256" key="2">
    <source>
        <dbReference type="ARBA" id="ARBA00007637"/>
    </source>
</evidence>
<reference evidence="8 9" key="2">
    <citation type="submission" date="2016-11" db="EMBL/GenBank/DDBJ databases">
        <authorList>
            <person name="Jaros S."/>
            <person name="Januszkiewicz K."/>
            <person name="Wedrychowicz H."/>
        </authorList>
    </citation>
    <scope>NUCLEOTIDE SEQUENCE [LARGE SCALE GENOMIC DNA]</scope>
    <source>
        <strain evidence="8 9">DSM 44523</strain>
    </source>
</reference>
<dbReference type="AlphaFoldDB" id="Q2MEY1"/>
<dbReference type="PANTHER" id="PTHR43725:SF53">
    <property type="entry name" value="UDP-ARABINOSE 4-EPIMERASE 1"/>
    <property type="match status" value="1"/>
</dbReference>
<dbReference type="Gene3D" id="3.90.25.10">
    <property type="entry name" value="UDP-galactose 4-epimerase, domain 1"/>
    <property type="match status" value="1"/>
</dbReference>
<evidence type="ECO:0000256" key="4">
    <source>
        <dbReference type="ARBA" id="ARBA00031367"/>
    </source>
</evidence>